<dbReference type="SUPFAM" id="SSF54713">
    <property type="entry name" value="Elongation factor Ts (EF-Ts), dimerisation domain"/>
    <property type="match status" value="1"/>
</dbReference>
<dbReference type="InterPro" id="IPR036402">
    <property type="entry name" value="EF-Ts_dimer_sf"/>
</dbReference>
<evidence type="ECO:0000256" key="2">
    <source>
        <dbReference type="ARBA" id="ARBA00016956"/>
    </source>
</evidence>
<dbReference type="AlphaFoldDB" id="A0A386PLV8"/>
<comment type="function">
    <text evidence="5">Associates with the EF-Tu.GDP complex and induces the exchange of GDP to GTP. It remains bound to the aminoacyl-tRNA.EF-Tu.GTP complex up to the GTP hydrolysis stage on the ribosome.</text>
</comment>
<dbReference type="Gene3D" id="3.30.479.20">
    <property type="entry name" value="Elongation factor Ts, dimerisation domain"/>
    <property type="match status" value="2"/>
</dbReference>
<reference evidence="7 8" key="1">
    <citation type="journal article" date="2018" name="Infect. Genet. Evol.">
        <title>Genome-wide analysis of Borrelia turcica and 'Candidatus Borrelia tachyglossi' shows relapsing fever-like genomes with unique genomic links to Lyme disease Borrelia.</title>
        <authorList>
            <person name="Gofton A.W."/>
            <person name="Margos G."/>
            <person name="Fingerle V."/>
            <person name="Hepner S."/>
            <person name="Loh S.M."/>
            <person name="Ryan U."/>
            <person name="Irwin P."/>
            <person name="Oskam C.L."/>
        </authorList>
    </citation>
    <scope>NUCLEOTIDE SEQUENCE [LARGE SCALE GENOMIC DNA]</scope>
    <source>
        <strain evidence="7 8">IST7</strain>
    </source>
</reference>
<proteinExistence type="inferred from homology"/>
<keyword evidence="4 5" id="KW-0648">Protein biosynthesis</keyword>
<keyword evidence="8" id="KW-1185">Reference proteome</keyword>
<evidence type="ECO:0000313" key="7">
    <source>
        <dbReference type="EMBL" id="AYE36019.1"/>
    </source>
</evidence>
<dbReference type="GO" id="GO:0005737">
    <property type="term" value="C:cytoplasm"/>
    <property type="evidence" value="ECO:0007669"/>
    <property type="project" value="UniProtKB-SubCell"/>
</dbReference>
<feature type="domain" description="Translation elongation factor EFTs/EF1B dimerisation" evidence="6">
    <location>
        <begin position="73"/>
        <end position="278"/>
    </location>
</feature>
<evidence type="ECO:0000256" key="5">
    <source>
        <dbReference type="HAMAP-Rule" id="MF_00050"/>
    </source>
</evidence>
<dbReference type="PROSITE" id="PS01126">
    <property type="entry name" value="EF_TS_1"/>
    <property type="match status" value="1"/>
</dbReference>
<dbReference type="Proteomes" id="UP000275571">
    <property type="component" value="Chromosome"/>
</dbReference>
<dbReference type="InterPro" id="IPR001816">
    <property type="entry name" value="Transl_elong_EFTs/EF1B"/>
</dbReference>
<evidence type="ECO:0000313" key="8">
    <source>
        <dbReference type="Proteomes" id="UP000275571"/>
    </source>
</evidence>
<dbReference type="HAMAP" id="MF_00050">
    <property type="entry name" value="EF_Ts"/>
    <property type="match status" value="1"/>
</dbReference>
<dbReference type="InterPro" id="IPR009060">
    <property type="entry name" value="UBA-like_sf"/>
</dbReference>
<dbReference type="CDD" id="cd14275">
    <property type="entry name" value="UBA_EF-Ts"/>
    <property type="match status" value="1"/>
</dbReference>
<dbReference type="EMBL" id="CP028884">
    <property type="protein sequence ID" value="AYE36019.1"/>
    <property type="molecule type" value="Genomic_DNA"/>
</dbReference>
<dbReference type="PANTHER" id="PTHR11741:SF0">
    <property type="entry name" value="ELONGATION FACTOR TS, MITOCHONDRIAL"/>
    <property type="match status" value="1"/>
</dbReference>
<keyword evidence="3 5" id="KW-0251">Elongation factor</keyword>
<keyword evidence="5" id="KW-0963">Cytoplasm</keyword>
<dbReference type="OrthoDB" id="9808348at2"/>
<dbReference type="Gene3D" id="1.10.8.10">
    <property type="entry name" value="DNA helicase RuvA subunit, C-terminal domain"/>
    <property type="match status" value="1"/>
</dbReference>
<dbReference type="RefSeq" id="WP_120103938.1">
    <property type="nucleotide sequence ID" value="NZ_CP028884.1"/>
</dbReference>
<dbReference type="InterPro" id="IPR014039">
    <property type="entry name" value="Transl_elong_EFTs/EF1B_dimer"/>
</dbReference>
<dbReference type="FunFam" id="1.10.8.10:FF:000001">
    <property type="entry name" value="Elongation factor Ts"/>
    <property type="match status" value="1"/>
</dbReference>
<dbReference type="Pfam" id="PF00889">
    <property type="entry name" value="EF_TS"/>
    <property type="match status" value="1"/>
</dbReference>
<comment type="similarity">
    <text evidence="1 5">Belongs to the EF-Ts family.</text>
</comment>
<gene>
    <name evidence="5" type="primary">tsf</name>
    <name evidence="7" type="ORF">DB313_00625</name>
</gene>
<dbReference type="GO" id="GO:0003746">
    <property type="term" value="F:translation elongation factor activity"/>
    <property type="evidence" value="ECO:0007669"/>
    <property type="project" value="UniProtKB-UniRule"/>
</dbReference>
<accession>A0A386PLV8</accession>
<evidence type="ECO:0000259" key="6">
    <source>
        <dbReference type="Pfam" id="PF00889"/>
    </source>
</evidence>
<dbReference type="Gene3D" id="1.10.286.20">
    <property type="match status" value="1"/>
</dbReference>
<evidence type="ECO:0000256" key="3">
    <source>
        <dbReference type="ARBA" id="ARBA00022768"/>
    </source>
</evidence>
<protein>
    <recommendedName>
        <fullName evidence="2 5">Elongation factor Ts</fullName>
        <shortName evidence="5">EF-Ts</shortName>
    </recommendedName>
</protein>
<dbReference type="InterPro" id="IPR018101">
    <property type="entry name" value="Transl_elong_Ts_CS"/>
</dbReference>
<dbReference type="NCBIfam" id="TIGR00116">
    <property type="entry name" value="tsf"/>
    <property type="match status" value="1"/>
</dbReference>
<name>A0A386PLV8_9SPIR</name>
<evidence type="ECO:0000256" key="4">
    <source>
        <dbReference type="ARBA" id="ARBA00022917"/>
    </source>
</evidence>
<sequence length="278" mass="30909">MSVNPQEVKKLRDATGAGFGDCKKALEVAGGDFELAKKKLREMGIASADKRSDRDAKEGRVFSYANKERAGLLLISCETDFVAMNSDFVAFGNSLIKNLVENGKDSLNEEQEHEIKNLAATIKENIQVKKIYITNISSNELVKNYLHGEQSKIGVFVKLRVDDAVKIGDERLNGLAMDLALHVAAFAPLYLSVDNICPDYIKEQEEVFIKQMENSGKPENIIKGIVSGKLKKHLGEISLLEQSFVKDDKLTVKEKVEEISKLILSRVEIIDFKYLGVG</sequence>
<organism evidence="7 8">
    <name type="scientific">Borrelia turcica IST7</name>
    <dbReference type="NCBI Taxonomy" id="1104446"/>
    <lineage>
        <taxon>Bacteria</taxon>
        <taxon>Pseudomonadati</taxon>
        <taxon>Spirochaetota</taxon>
        <taxon>Spirochaetia</taxon>
        <taxon>Spirochaetales</taxon>
        <taxon>Borreliaceae</taxon>
        <taxon>Borrelia</taxon>
    </lineage>
</organism>
<comment type="subcellular location">
    <subcellularLocation>
        <location evidence="5">Cytoplasm</location>
    </subcellularLocation>
</comment>
<dbReference type="PANTHER" id="PTHR11741">
    <property type="entry name" value="ELONGATION FACTOR TS"/>
    <property type="match status" value="1"/>
</dbReference>
<dbReference type="KEGG" id="btur:DB313_00625"/>
<feature type="region of interest" description="Involved in Mg(2+) ion dislocation from EF-Tu" evidence="5">
    <location>
        <begin position="79"/>
        <end position="82"/>
    </location>
</feature>
<evidence type="ECO:0000256" key="1">
    <source>
        <dbReference type="ARBA" id="ARBA00005532"/>
    </source>
</evidence>
<dbReference type="SUPFAM" id="SSF46934">
    <property type="entry name" value="UBA-like"/>
    <property type="match status" value="1"/>
</dbReference>